<feature type="region of interest" description="Disordered" evidence="1">
    <location>
        <begin position="93"/>
        <end position="119"/>
    </location>
</feature>
<gene>
    <name evidence="2" type="ORF">PGLA2088_LOCUS260</name>
</gene>
<dbReference type="EMBL" id="CAJNNW010000144">
    <property type="protein sequence ID" value="CAE8623919.1"/>
    <property type="molecule type" value="Genomic_DNA"/>
</dbReference>
<evidence type="ECO:0000313" key="2">
    <source>
        <dbReference type="EMBL" id="CAE8623919.1"/>
    </source>
</evidence>
<dbReference type="Proteomes" id="UP000626109">
    <property type="component" value="Unassembled WGS sequence"/>
</dbReference>
<feature type="compositionally biased region" description="Basic and acidic residues" evidence="1">
    <location>
        <begin position="102"/>
        <end position="112"/>
    </location>
</feature>
<accession>A0A813GA28</accession>
<evidence type="ECO:0000256" key="1">
    <source>
        <dbReference type="SAM" id="MobiDB-lite"/>
    </source>
</evidence>
<dbReference type="AlphaFoldDB" id="A0A813GA28"/>
<protein>
    <submittedName>
        <fullName evidence="2">Uncharacterized protein</fullName>
    </submittedName>
</protein>
<evidence type="ECO:0000313" key="3">
    <source>
        <dbReference type="Proteomes" id="UP000626109"/>
    </source>
</evidence>
<comment type="caution">
    <text evidence="2">The sequence shown here is derived from an EMBL/GenBank/DDBJ whole genome shotgun (WGS) entry which is preliminary data.</text>
</comment>
<reference evidence="2" key="1">
    <citation type="submission" date="2021-02" db="EMBL/GenBank/DDBJ databases">
        <authorList>
            <person name="Dougan E. K."/>
            <person name="Rhodes N."/>
            <person name="Thang M."/>
            <person name="Chan C."/>
        </authorList>
    </citation>
    <scope>NUCLEOTIDE SEQUENCE</scope>
</reference>
<name>A0A813GA28_POLGL</name>
<feature type="non-terminal residue" evidence="2">
    <location>
        <position position="1"/>
    </location>
</feature>
<proteinExistence type="predicted"/>
<sequence length="119" mass="13219">CSIAQRAYPLPGLPNYCGRAELVIDVLELPMRNDAVYSVAVTCQLAALPDVLDVMRRLLNDFRVRAAFCRNPPAWNLEVSQSDGLSAFALQSTRPLLPGEEDPTKTKPKPQDESELDFM</sequence>
<organism evidence="2 3">
    <name type="scientific">Polarella glacialis</name>
    <name type="common">Dinoflagellate</name>
    <dbReference type="NCBI Taxonomy" id="89957"/>
    <lineage>
        <taxon>Eukaryota</taxon>
        <taxon>Sar</taxon>
        <taxon>Alveolata</taxon>
        <taxon>Dinophyceae</taxon>
        <taxon>Suessiales</taxon>
        <taxon>Suessiaceae</taxon>
        <taxon>Polarella</taxon>
    </lineage>
</organism>